<protein>
    <submittedName>
        <fullName evidence="1">DUF6731 family protein</fullName>
    </submittedName>
</protein>
<dbReference type="AlphaFoldDB" id="A0AB39HGE1"/>
<organism evidence="1">
    <name type="scientific">Vibrio sp. HB236076</name>
    <dbReference type="NCBI Taxonomy" id="3232307"/>
    <lineage>
        <taxon>Bacteria</taxon>
        <taxon>Pseudomonadati</taxon>
        <taxon>Pseudomonadota</taxon>
        <taxon>Gammaproteobacteria</taxon>
        <taxon>Vibrionales</taxon>
        <taxon>Vibrionaceae</taxon>
        <taxon>Vibrio</taxon>
    </lineage>
</organism>
<reference evidence="1" key="1">
    <citation type="submission" date="2024-07" db="EMBL/GenBank/DDBJ databases">
        <title>Genome Analysis of a Potential Novel Vibrio Species Secreting pH- and Thermo-stable Alginate Lyase and its Application in Producing Alginate Oligosaccharides.</title>
        <authorList>
            <person name="Huang H."/>
            <person name="Bao K."/>
        </authorList>
    </citation>
    <scope>NUCLEOTIDE SEQUENCE</scope>
    <source>
        <strain evidence="1">HB236076</strain>
    </source>
</reference>
<dbReference type="RefSeq" id="WP_306101111.1">
    <property type="nucleotide sequence ID" value="NZ_CP162601.1"/>
</dbReference>
<dbReference type="Pfam" id="PF20505">
    <property type="entry name" value="DUF6731"/>
    <property type="match status" value="1"/>
</dbReference>
<dbReference type="InterPro" id="IPR046618">
    <property type="entry name" value="DUF6731"/>
</dbReference>
<sequence>MATKTFFFDFYACETQTSLANALPLDTTGAFRQLFDLFQQGRENTVKTVKNQLVELRDIRETDYGYRGVIGRHRKNNLPHAAIAGGEERELPLEENENLLEKTHFVYYQDYSLLIIQRNRLCVNWQTLGAYLSPANYTTVLNPIIEPANLAWLADGHVQVKSAKITIARPRNPELLRDIEHDFNNSIIAALNGTRSASMNLVFRGDARSDDPVERYLDSSFKRALRELQETLEVKKLDLVTEHEQTGIEHPIDLVTDRLMHYDSVDMNARYPNGFDMWDKLEEARHAKEPELISFFGELNDRLA</sequence>
<evidence type="ECO:0000313" key="1">
    <source>
        <dbReference type="EMBL" id="XDK25670.1"/>
    </source>
</evidence>
<dbReference type="EMBL" id="CP162601">
    <property type="protein sequence ID" value="XDK25670.1"/>
    <property type="molecule type" value="Genomic_DNA"/>
</dbReference>
<name>A0AB39HGE1_9VIBR</name>
<proteinExistence type="predicted"/>
<dbReference type="KEGG" id="vih:AB0763_03205"/>
<gene>
    <name evidence="1" type="ORF">AB0763_03205</name>
</gene>
<accession>A0AB39HGE1</accession>